<dbReference type="InterPro" id="IPR051539">
    <property type="entry name" value="T4SS-coupling_protein"/>
</dbReference>
<keyword evidence="3" id="KW-1003">Cell membrane</keyword>
<dbReference type="PANTHER" id="PTHR37937">
    <property type="entry name" value="CONJUGATIVE TRANSFER: DNA TRANSPORT"/>
    <property type="match status" value="1"/>
</dbReference>
<evidence type="ECO:0000256" key="4">
    <source>
        <dbReference type="ARBA" id="ARBA00022692"/>
    </source>
</evidence>
<name>A0A6F8ZE20_9FIRM</name>
<evidence type="ECO:0000256" key="1">
    <source>
        <dbReference type="ARBA" id="ARBA00004651"/>
    </source>
</evidence>
<evidence type="ECO:0000313" key="7">
    <source>
        <dbReference type="EMBL" id="CAB1128118.1"/>
    </source>
</evidence>
<dbReference type="CDD" id="cd01127">
    <property type="entry name" value="TrwB_TraG_TraD_VirD4"/>
    <property type="match status" value="1"/>
</dbReference>
<evidence type="ECO:0000256" key="2">
    <source>
        <dbReference type="ARBA" id="ARBA00008806"/>
    </source>
</evidence>
<dbReference type="InterPro" id="IPR027417">
    <property type="entry name" value="P-loop_NTPase"/>
</dbReference>
<gene>
    <name evidence="7" type="ORF">R50_0612</name>
</gene>
<accession>A0A6F8ZE20</accession>
<dbReference type="GO" id="GO:0005886">
    <property type="term" value="C:plasma membrane"/>
    <property type="evidence" value="ECO:0007669"/>
    <property type="project" value="UniProtKB-SubCell"/>
</dbReference>
<evidence type="ECO:0000256" key="3">
    <source>
        <dbReference type="ARBA" id="ARBA00022475"/>
    </source>
</evidence>
<reference evidence="7 8" key="1">
    <citation type="submission" date="2020-02" db="EMBL/GenBank/DDBJ databases">
        <authorList>
            <person name="Hogendoorn C."/>
        </authorList>
    </citation>
    <scope>NUCLEOTIDE SEQUENCE [LARGE SCALE GENOMIC DNA]</scope>
    <source>
        <strain evidence="7">R501</strain>
    </source>
</reference>
<dbReference type="PANTHER" id="PTHR37937:SF1">
    <property type="entry name" value="CONJUGATIVE TRANSFER: DNA TRANSPORT"/>
    <property type="match status" value="1"/>
</dbReference>
<dbReference type="AlphaFoldDB" id="A0A6F8ZE20"/>
<dbReference type="SUPFAM" id="SSF52540">
    <property type="entry name" value="P-loop containing nucleoside triphosphate hydrolases"/>
    <property type="match status" value="1"/>
</dbReference>
<evidence type="ECO:0000256" key="6">
    <source>
        <dbReference type="ARBA" id="ARBA00023136"/>
    </source>
</evidence>
<proteinExistence type="inferred from homology"/>
<dbReference type="EMBL" id="LR778114">
    <property type="protein sequence ID" value="CAB1128118.1"/>
    <property type="molecule type" value="Genomic_DNA"/>
</dbReference>
<evidence type="ECO:0000313" key="8">
    <source>
        <dbReference type="Proteomes" id="UP000503399"/>
    </source>
</evidence>
<keyword evidence="4" id="KW-0812">Transmembrane</keyword>
<dbReference type="Gene3D" id="3.40.50.300">
    <property type="entry name" value="P-loop containing nucleotide triphosphate hydrolases"/>
    <property type="match status" value="2"/>
</dbReference>
<evidence type="ECO:0000256" key="5">
    <source>
        <dbReference type="ARBA" id="ARBA00022989"/>
    </source>
</evidence>
<dbReference type="InterPro" id="IPR003688">
    <property type="entry name" value="TraG/VirD4"/>
</dbReference>
<sequence length="487" mass="51516">MPGGWGWWLRPGPRRLLALALTLPPALALAADAAGRLLGGWPPLLSVPWAGGLCLLSGILALSPPAAAGPRRAWAGCLLSAAADRLPLLLPAAATALALAAWRTRAGPAGGVVLGRGPWGRPLALADTDRLLHLHVLGPTGSGKSSAVLLPLMAQDTARGCGFALIEPKGDLAAALRSRVTRSGRTLIYFDPREPDCPRFNPLAGPAEAAGEALAWALSALTPLGHPYYETAARVELLYSVRAVKAVHGEAADLTHLQAFLRHDPTRLQVLGRVRDPAVLGYFREQLGSLGPRKAAEQRQGLLNRLGLWLADPRVAAVLSGPGDFSWDQVLAEGTVVLAPLTLAGLGPAARALAALLWQSLAAAAYRRPPGAAPYFLYLDEFQQYVSPELGEFLALARGFGVGLVLAHQDLAQLAEPLRSSVLANARQRLALGGLAPEDIARLRALAAPFPLPDRLRYLPRGQAWASLTRGGRLRPPVPVRLRHLPL</sequence>
<dbReference type="KEGG" id="hfv:R50_0612"/>
<protein>
    <submittedName>
        <fullName evidence="7">Conjugal transfer protein TraG</fullName>
    </submittedName>
</protein>
<comment type="similarity">
    <text evidence="2">Belongs to the VirD4/TraG family.</text>
</comment>
<organism evidence="7 8">
    <name type="scientific">Candidatus Hydrogenisulfobacillus filiaventi</name>
    <dbReference type="NCBI Taxonomy" id="2707344"/>
    <lineage>
        <taxon>Bacteria</taxon>
        <taxon>Bacillati</taxon>
        <taxon>Bacillota</taxon>
        <taxon>Clostridia</taxon>
        <taxon>Eubacteriales</taxon>
        <taxon>Clostridiales Family XVII. Incertae Sedis</taxon>
        <taxon>Candidatus Hydrogenisulfobacillus</taxon>
    </lineage>
</organism>
<keyword evidence="5" id="KW-1133">Transmembrane helix</keyword>
<comment type="subcellular location">
    <subcellularLocation>
        <location evidence="1">Cell membrane</location>
        <topology evidence="1">Multi-pass membrane protein</topology>
    </subcellularLocation>
</comment>
<keyword evidence="6" id="KW-0472">Membrane</keyword>
<keyword evidence="8" id="KW-1185">Reference proteome</keyword>
<dbReference type="Pfam" id="PF02534">
    <property type="entry name" value="T4SS-DNA_transf"/>
    <property type="match status" value="1"/>
</dbReference>
<dbReference type="Proteomes" id="UP000503399">
    <property type="component" value="Chromosome"/>
</dbReference>